<dbReference type="Pfam" id="PF08410">
    <property type="entry name" value="DUF1737"/>
    <property type="match status" value="1"/>
</dbReference>
<dbReference type="EMBL" id="JBBHJY010000010">
    <property type="protein sequence ID" value="MEJ6011787.1"/>
    <property type="molecule type" value="Genomic_DNA"/>
</dbReference>
<gene>
    <name evidence="2" type="ORF">WG900_17895</name>
</gene>
<organism evidence="2 3">
    <name type="scientific">Novosphingobium aquae</name>
    <dbReference type="NCBI Taxonomy" id="3133435"/>
    <lineage>
        <taxon>Bacteria</taxon>
        <taxon>Pseudomonadati</taxon>
        <taxon>Pseudomonadota</taxon>
        <taxon>Alphaproteobacteria</taxon>
        <taxon>Sphingomonadales</taxon>
        <taxon>Sphingomonadaceae</taxon>
        <taxon>Novosphingobium</taxon>
    </lineage>
</organism>
<protein>
    <submittedName>
        <fullName evidence="2">DUF1737 domain-containing protein</fullName>
    </submittedName>
</protein>
<evidence type="ECO:0000313" key="2">
    <source>
        <dbReference type="EMBL" id="MEJ6011787.1"/>
    </source>
</evidence>
<dbReference type="InterPro" id="IPR013619">
    <property type="entry name" value="DUF1737"/>
</dbReference>
<dbReference type="Proteomes" id="UP001379235">
    <property type="component" value="Unassembled WGS sequence"/>
</dbReference>
<sequence>MSSTPPDGRLVYRCITGKDDHAFCERVSKALEEGWKLHGSPSITWSVPDDCGYVAQAVVWGGADVLHS</sequence>
<proteinExistence type="predicted"/>
<accession>A0ABU8SCT9</accession>
<name>A0ABU8SCT9_9SPHN</name>
<dbReference type="RefSeq" id="WP_339969344.1">
    <property type="nucleotide sequence ID" value="NZ_JBBHJY010000010.1"/>
</dbReference>
<evidence type="ECO:0000313" key="3">
    <source>
        <dbReference type="Proteomes" id="UP001379235"/>
    </source>
</evidence>
<keyword evidence="3" id="KW-1185">Reference proteome</keyword>
<feature type="domain" description="DUF1737" evidence="1">
    <location>
        <begin position="11"/>
        <end position="59"/>
    </location>
</feature>
<reference evidence="2 3" key="1">
    <citation type="submission" date="2024-03" db="EMBL/GenBank/DDBJ databases">
        <authorList>
            <person name="Jo J.-H."/>
        </authorList>
    </citation>
    <scope>NUCLEOTIDE SEQUENCE [LARGE SCALE GENOMIC DNA]</scope>
    <source>
        <strain evidence="2 3">AS3R-12</strain>
    </source>
</reference>
<evidence type="ECO:0000259" key="1">
    <source>
        <dbReference type="Pfam" id="PF08410"/>
    </source>
</evidence>
<comment type="caution">
    <text evidence="2">The sequence shown here is derived from an EMBL/GenBank/DDBJ whole genome shotgun (WGS) entry which is preliminary data.</text>
</comment>